<reference evidence="2 3" key="2">
    <citation type="journal article" date="2016" name="Int. J. Syst. Evol. Microbiol.">
        <title>Flavisolibacter tropicus sp. nov., isolated from tropical soil.</title>
        <authorList>
            <person name="Lee J.J."/>
            <person name="Kang M.S."/>
            <person name="Kim G.S."/>
            <person name="Lee C.S."/>
            <person name="Lim S."/>
            <person name="Lee J."/>
            <person name="Roh S.H."/>
            <person name="Kang H."/>
            <person name="Ha J.M."/>
            <person name="Bae S."/>
            <person name="Jung H.Y."/>
            <person name="Kim M.K."/>
        </authorList>
    </citation>
    <scope>NUCLEOTIDE SEQUENCE [LARGE SCALE GENOMIC DNA]</scope>
    <source>
        <strain evidence="2 3">LCS9</strain>
    </source>
</reference>
<sequence length="182" mass="20372">MTTTKWEFDPTHSELGFKIKHLMITNVSGTFKKFDVKVESENDDFTTAKIVATADMSSISTNNEQRDAHLRNADFFEVEKYPSLVFQSTKIERIDDDTFYVYGNLTMKGVSKAVKLNVEYSGLTKDPWGNQRAGFIITGKINRSDWGVTFNGVLETGGLMLGEEVKINSEIQLIKAVAVEAA</sequence>
<dbReference type="OrthoDB" id="9811006at2"/>
<evidence type="ECO:0000313" key="3">
    <source>
        <dbReference type="Proteomes" id="UP000077177"/>
    </source>
</evidence>
<keyword evidence="3" id="KW-1185">Reference proteome</keyword>
<dbReference type="Proteomes" id="UP000077177">
    <property type="component" value="Chromosome"/>
</dbReference>
<dbReference type="RefSeq" id="WP_066405238.1">
    <property type="nucleotide sequence ID" value="NZ_CP011390.1"/>
</dbReference>
<dbReference type="EMBL" id="CP011390">
    <property type="protein sequence ID" value="ANE51329.1"/>
    <property type="molecule type" value="Genomic_DNA"/>
</dbReference>
<dbReference type="SUPFAM" id="SSF101874">
    <property type="entry name" value="YceI-like"/>
    <property type="match status" value="1"/>
</dbReference>
<dbReference type="Gene3D" id="2.40.128.110">
    <property type="entry name" value="Lipid/polyisoprenoid-binding, YceI-like"/>
    <property type="match status" value="1"/>
</dbReference>
<name>A0A172TW65_9BACT</name>
<dbReference type="PANTHER" id="PTHR34406:SF1">
    <property type="entry name" value="PROTEIN YCEI"/>
    <property type="match status" value="1"/>
</dbReference>
<dbReference type="AlphaFoldDB" id="A0A172TW65"/>
<dbReference type="SMART" id="SM00867">
    <property type="entry name" value="YceI"/>
    <property type="match status" value="1"/>
</dbReference>
<dbReference type="PANTHER" id="PTHR34406">
    <property type="entry name" value="PROTEIN YCEI"/>
    <property type="match status" value="1"/>
</dbReference>
<protein>
    <recommendedName>
        <fullName evidence="1">Lipid/polyisoprenoid-binding YceI-like domain-containing protein</fullName>
    </recommendedName>
</protein>
<evidence type="ECO:0000313" key="2">
    <source>
        <dbReference type="EMBL" id="ANE51329.1"/>
    </source>
</evidence>
<dbReference type="InterPro" id="IPR007372">
    <property type="entry name" value="Lipid/polyisoprenoid-bd_YceI"/>
</dbReference>
<dbReference type="PATRIC" id="fig|1492898.3.peg.2851"/>
<reference evidence="3" key="1">
    <citation type="submission" date="2015-01" db="EMBL/GenBank/DDBJ databases">
        <title>Flavisolibacter sp./LCS9/ whole genome sequencing.</title>
        <authorList>
            <person name="Kim M.K."/>
            <person name="Srinivasan S."/>
            <person name="Lee J.-J."/>
        </authorList>
    </citation>
    <scope>NUCLEOTIDE SEQUENCE [LARGE SCALE GENOMIC DNA]</scope>
    <source>
        <strain evidence="3">LCS9</strain>
    </source>
</reference>
<dbReference type="KEGG" id="fla:SY85_13215"/>
<accession>A0A172TW65</accession>
<feature type="domain" description="Lipid/polyisoprenoid-binding YceI-like" evidence="1">
    <location>
        <begin position="5"/>
        <end position="174"/>
    </location>
</feature>
<dbReference type="InterPro" id="IPR036761">
    <property type="entry name" value="TTHA0802/YceI-like_sf"/>
</dbReference>
<proteinExistence type="predicted"/>
<organism evidence="2 3">
    <name type="scientific">Flavisolibacter tropicus</name>
    <dbReference type="NCBI Taxonomy" id="1492898"/>
    <lineage>
        <taxon>Bacteria</taxon>
        <taxon>Pseudomonadati</taxon>
        <taxon>Bacteroidota</taxon>
        <taxon>Chitinophagia</taxon>
        <taxon>Chitinophagales</taxon>
        <taxon>Chitinophagaceae</taxon>
        <taxon>Flavisolibacter</taxon>
    </lineage>
</organism>
<evidence type="ECO:0000259" key="1">
    <source>
        <dbReference type="SMART" id="SM00867"/>
    </source>
</evidence>
<gene>
    <name evidence="2" type="ORF">SY85_13215</name>
</gene>
<dbReference type="Pfam" id="PF04264">
    <property type="entry name" value="YceI"/>
    <property type="match status" value="1"/>
</dbReference>